<evidence type="ECO:0000256" key="1">
    <source>
        <dbReference type="SAM" id="MobiDB-lite"/>
    </source>
</evidence>
<protein>
    <submittedName>
        <fullName evidence="2">Uncharacterized protein</fullName>
    </submittedName>
</protein>
<feature type="region of interest" description="Disordered" evidence="1">
    <location>
        <begin position="41"/>
        <end position="66"/>
    </location>
</feature>
<keyword evidence="3" id="KW-1185">Reference proteome</keyword>
<dbReference type="AlphaFoldDB" id="A0A0A0L278"/>
<accession>A0A0A0L278</accession>
<dbReference type="Proteomes" id="UP000029981">
    <property type="component" value="Chromosome 3"/>
</dbReference>
<organism evidence="2 3">
    <name type="scientific">Cucumis sativus</name>
    <name type="common">Cucumber</name>
    <dbReference type="NCBI Taxonomy" id="3659"/>
    <lineage>
        <taxon>Eukaryota</taxon>
        <taxon>Viridiplantae</taxon>
        <taxon>Streptophyta</taxon>
        <taxon>Embryophyta</taxon>
        <taxon>Tracheophyta</taxon>
        <taxon>Spermatophyta</taxon>
        <taxon>Magnoliopsida</taxon>
        <taxon>eudicotyledons</taxon>
        <taxon>Gunneridae</taxon>
        <taxon>Pentapetalae</taxon>
        <taxon>rosids</taxon>
        <taxon>fabids</taxon>
        <taxon>Cucurbitales</taxon>
        <taxon>Cucurbitaceae</taxon>
        <taxon>Benincaseae</taxon>
        <taxon>Cucumis</taxon>
    </lineage>
</organism>
<proteinExistence type="predicted"/>
<gene>
    <name evidence="2" type="ORF">Csa_3G047905</name>
</gene>
<reference evidence="2 3" key="2">
    <citation type="journal article" date="2009" name="PLoS ONE">
        <title>An integrated genetic and cytogenetic map of the cucumber genome.</title>
        <authorList>
            <person name="Ren Y."/>
            <person name="Zhang Z."/>
            <person name="Liu J."/>
            <person name="Staub J.E."/>
            <person name="Han Y."/>
            <person name="Cheng Z."/>
            <person name="Li X."/>
            <person name="Lu J."/>
            <person name="Miao H."/>
            <person name="Kang H."/>
            <person name="Xie B."/>
            <person name="Gu X."/>
            <person name="Wang X."/>
            <person name="Du Y."/>
            <person name="Jin W."/>
            <person name="Huang S."/>
        </authorList>
    </citation>
    <scope>NUCLEOTIDE SEQUENCE [LARGE SCALE GENOMIC DNA]</scope>
    <source>
        <strain evidence="3">cv. 9930</strain>
    </source>
</reference>
<sequence length="90" mass="10800">MGYSQNDTKRETQYRFEKKKKLKKRVSFVARRRELQLKMENSQRRMKVGEKKGRNEEEAISSTMSSMLTRDHRCDFTKKYLSFTPNNGQS</sequence>
<dbReference type="EMBL" id="CM002924">
    <property type="protein sequence ID" value="KGN56030.1"/>
    <property type="molecule type" value="Genomic_DNA"/>
</dbReference>
<name>A0A0A0L278_CUCSA</name>
<dbReference type="Gramene" id="KGN56030">
    <property type="protein sequence ID" value="KGN56030"/>
    <property type="gene ID" value="Csa_3G047905"/>
</dbReference>
<reference evidence="2 3" key="3">
    <citation type="journal article" date="2010" name="BMC Genomics">
        <title>Transcriptome sequencing and comparative analysis of cucumber flowers with different sex types.</title>
        <authorList>
            <person name="Guo S."/>
            <person name="Zheng Y."/>
            <person name="Joung J.G."/>
            <person name="Liu S."/>
            <person name="Zhang Z."/>
            <person name="Crasta O.R."/>
            <person name="Sobral B.W."/>
            <person name="Xu Y."/>
            <person name="Huang S."/>
            <person name="Fei Z."/>
        </authorList>
    </citation>
    <scope>NUCLEOTIDE SEQUENCE [LARGE SCALE GENOMIC DNA]</scope>
    <source>
        <strain evidence="3">cv. 9930</strain>
    </source>
</reference>
<reference evidence="2 3" key="1">
    <citation type="journal article" date="2009" name="Nat. Genet.">
        <title>The genome of the cucumber, Cucumis sativus L.</title>
        <authorList>
            <person name="Huang S."/>
            <person name="Li R."/>
            <person name="Zhang Z."/>
            <person name="Li L."/>
            <person name="Gu X."/>
            <person name="Fan W."/>
            <person name="Lucas W.J."/>
            <person name="Wang X."/>
            <person name="Xie B."/>
            <person name="Ni P."/>
            <person name="Ren Y."/>
            <person name="Zhu H."/>
            <person name="Li J."/>
            <person name="Lin K."/>
            <person name="Jin W."/>
            <person name="Fei Z."/>
            <person name="Li G."/>
            <person name="Staub J."/>
            <person name="Kilian A."/>
            <person name="van der Vossen E.A."/>
            <person name="Wu Y."/>
            <person name="Guo J."/>
            <person name="He J."/>
            <person name="Jia Z."/>
            <person name="Ren Y."/>
            <person name="Tian G."/>
            <person name="Lu Y."/>
            <person name="Ruan J."/>
            <person name="Qian W."/>
            <person name="Wang M."/>
            <person name="Huang Q."/>
            <person name="Li B."/>
            <person name="Xuan Z."/>
            <person name="Cao J."/>
            <person name="Asan"/>
            <person name="Wu Z."/>
            <person name="Zhang J."/>
            <person name="Cai Q."/>
            <person name="Bai Y."/>
            <person name="Zhao B."/>
            <person name="Han Y."/>
            <person name="Li Y."/>
            <person name="Li X."/>
            <person name="Wang S."/>
            <person name="Shi Q."/>
            <person name="Liu S."/>
            <person name="Cho W.K."/>
            <person name="Kim J.Y."/>
            <person name="Xu Y."/>
            <person name="Heller-Uszynska K."/>
            <person name="Miao H."/>
            <person name="Cheng Z."/>
            <person name="Zhang S."/>
            <person name="Wu J."/>
            <person name="Yang Y."/>
            <person name="Kang H."/>
            <person name="Li M."/>
            <person name="Liang H."/>
            <person name="Ren X."/>
            <person name="Shi Z."/>
            <person name="Wen M."/>
            <person name="Jian M."/>
            <person name="Yang H."/>
            <person name="Zhang G."/>
            <person name="Yang Z."/>
            <person name="Chen R."/>
            <person name="Liu S."/>
            <person name="Li J."/>
            <person name="Ma L."/>
            <person name="Liu H."/>
            <person name="Zhou Y."/>
            <person name="Zhao J."/>
            <person name="Fang X."/>
            <person name="Li G."/>
            <person name="Fang L."/>
            <person name="Li Y."/>
            <person name="Liu D."/>
            <person name="Zheng H."/>
            <person name="Zhang Y."/>
            <person name="Qin N."/>
            <person name="Li Z."/>
            <person name="Yang G."/>
            <person name="Yang S."/>
            <person name="Bolund L."/>
            <person name="Kristiansen K."/>
            <person name="Zheng H."/>
            <person name="Li S."/>
            <person name="Zhang X."/>
            <person name="Yang H."/>
            <person name="Wang J."/>
            <person name="Sun R."/>
            <person name="Zhang B."/>
            <person name="Jiang S."/>
            <person name="Wang J."/>
            <person name="Du Y."/>
            <person name="Li S."/>
        </authorList>
    </citation>
    <scope>NUCLEOTIDE SEQUENCE [LARGE SCALE GENOMIC DNA]</scope>
    <source>
        <strain evidence="3">cv. 9930</strain>
    </source>
</reference>
<evidence type="ECO:0000313" key="2">
    <source>
        <dbReference type="EMBL" id="KGN56030.1"/>
    </source>
</evidence>
<feature type="compositionally biased region" description="Basic and acidic residues" evidence="1">
    <location>
        <begin position="41"/>
        <end position="57"/>
    </location>
</feature>
<evidence type="ECO:0000313" key="3">
    <source>
        <dbReference type="Proteomes" id="UP000029981"/>
    </source>
</evidence>
<reference evidence="2 3" key="4">
    <citation type="journal article" date="2011" name="BMC Genomics">
        <title>RNA-Seq improves annotation of protein-coding genes in the cucumber genome.</title>
        <authorList>
            <person name="Li Z."/>
            <person name="Zhang Z."/>
            <person name="Yan P."/>
            <person name="Huang S."/>
            <person name="Fei Z."/>
            <person name="Lin K."/>
        </authorList>
    </citation>
    <scope>NUCLEOTIDE SEQUENCE [LARGE SCALE GENOMIC DNA]</scope>
    <source>
        <strain evidence="3">cv. 9930</strain>
    </source>
</reference>